<feature type="non-terminal residue" evidence="1">
    <location>
        <position position="1"/>
    </location>
</feature>
<sequence length="177" mass="20001">RQSHIGPIIKKIMKDIDKYSAPDQTLNENIFNQLSSWGYRCVYELITIMEGQNKDLDNFSEMTQQSVMKIIINTSTVEEKKKDSSRVSNNIENIPNDEFEYPVETNTNTVAEGEMSHSGIIDRSEVSGGSPRQQVFVINNCGGPQATIHIDDGQMMDDESYLIINEGEKPHSRPFAL</sequence>
<organism evidence="1 2">
    <name type="scientific">Meganyctiphanes norvegica</name>
    <name type="common">Northern krill</name>
    <name type="synonym">Thysanopoda norvegica</name>
    <dbReference type="NCBI Taxonomy" id="48144"/>
    <lineage>
        <taxon>Eukaryota</taxon>
        <taxon>Metazoa</taxon>
        <taxon>Ecdysozoa</taxon>
        <taxon>Arthropoda</taxon>
        <taxon>Crustacea</taxon>
        <taxon>Multicrustacea</taxon>
        <taxon>Malacostraca</taxon>
        <taxon>Eumalacostraca</taxon>
        <taxon>Eucarida</taxon>
        <taxon>Euphausiacea</taxon>
        <taxon>Euphausiidae</taxon>
        <taxon>Meganyctiphanes</taxon>
    </lineage>
</organism>
<proteinExistence type="predicted"/>
<accession>A0AAV2RM65</accession>
<dbReference type="AlphaFoldDB" id="A0AAV2RM65"/>
<gene>
    <name evidence="1" type="ORF">MNOR_LOCUS27009</name>
</gene>
<protein>
    <submittedName>
        <fullName evidence="1">Uncharacterized protein</fullName>
    </submittedName>
</protein>
<name>A0AAV2RM65_MEGNR</name>
<keyword evidence="2" id="KW-1185">Reference proteome</keyword>
<evidence type="ECO:0000313" key="1">
    <source>
        <dbReference type="EMBL" id="CAL4132464.1"/>
    </source>
</evidence>
<comment type="caution">
    <text evidence="1">The sequence shown here is derived from an EMBL/GenBank/DDBJ whole genome shotgun (WGS) entry which is preliminary data.</text>
</comment>
<evidence type="ECO:0000313" key="2">
    <source>
        <dbReference type="Proteomes" id="UP001497623"/>
    </source>
</evidence>
<reference evidence="1 2" key="1">
    <citation type="submission" date="2024-05" db="EMBL/GenBank/DDBJ databases">
        <authorList>
            <person name="Wallberg A."/>
        </authorList>
    </citation>
    <scope>NUCLEOTIDE SEQUENCE [LARGE SCALE GENOMIC DNA]</scope>
</reference>
<dbReference type="Proteomes" id="UP001497623">
    <property type="component" value="Unassembled WGS sequence"/>
</dbReference>
<dbReference type="EMBL" id="CAXKWB010027804">
    <property type="protein sequence ID" value="CAL4132464.1"/>
    <property type="molecule type" value="Genomic_DNA"/>
</dbReference>